<protein>
    <submittedName>
        <fullName evidence="2">Sarcosine oxidase subunit delta</fullName>
    </submittedName>
</protein>
<reference evidence="2 3" key="1">
    <citation type="submission" date="2019-08" db="EMBL/GenBank/DDBJ databases">
        <title>Paraburkholderia sp. DCY113.</title>
        <authorList>
            <person name="Kang J."/>
        </authorList>
    </citation>
    <scope>NUCLEOTIDE SEQUENCE [LARGE SCALE GENOMIC DNA]</scope>
    <source>
        <strain evidence="2 3">DCY113</strain>
    </source>
</reference>
<dbReference type="RefSeq" id="WP_149672099.1">
    <property type="nucleotide sequence ID" value="NZ_VTUZ01000015.1"/>
</dbReference>
<dbReference type="GO" id="GO:0046653">
    <property type="term" value="P:tetrahydrofolate metabolic process"/>
    <property type="evidence" value="ECO:0007669"/>
    <property type="project" value="InterPro"/>
</dbReference>
<dbReference type="InterPro" id="IPR038561">
    <property type="entry name" value="SoxD_sf"/>
</dbReference>
<feature type="compositionally biased region" description="Polar residues" evidence="1">
    <location>
        <begin position="111"/>
        <end position="123"/>
    </location>
</feature>
<comment type="caution">
    <text evidence="2">The sequence shown here is derived from an EMBL/GenBank/DDBJ whole genome shotgun (WGS) entry which is preliminary data.</text>
</comment>
<dbReference type="Gene3D" id="3.30.2270.10">
    <property type="entry name" value="Folate-binding superfamily"/>
    <property type="match status" value="1"/>
</dbReference>
<dbReference type="EMBL" id="VTUZ01000015">
    <property type="protein sequence ID" value="KAA1008172.1"/>
    <property type="molecule type" value="Genomic_DNA"/>
</dbReference>
<dbReference type="GO" id="GO:0008115">
    <property type="term" value="F:sarcosine oxidase activity"/>
    <property type="evidence" value="ECO:0007669"/>
    <property type="project" value="InterPro"/>
</dbReference>
<evidence type="ECO:0000256" key="1">
    <source>
        <dbReference type="SAM" id="MobiDB-lite"/>
    </source>
</evidence>
<feature type="compositionally biased region" description="Low complexity" evidence="1">
    <location>
        <begin position="100"/>
        <end position="110"/>
    </location>
</feature>
<gene>
    <name evidence="2" type="ORF">FVF58_22750</name>
</gene>
<feature type="region of interest" description="Disordered" evidence="1">
    <location>
        <begin position="90"/>
        <end position="123"/>
    </location>
</feature>
<evidence type="ECO:0000313" key="3">
    <source>
        <dbReference type="Proteomes" id="UP000325273"/>
    </source>
</evidence>
<sequence>MLLIECPWCGPRAETEFSCGGEAGIARPLDTDQLTDKEWGDYLFMRKNPRGVHHEQWMHTQGCRRWFKAQRDTVSYEIQGYETFELPLLSMGSDANAPGQSQSQTQSQTQGKAGSNAQEGTAS</sequence>
<keyword evidence="3" id="KW-1185">Reference proteome</keyword>
<dbReference type="AlphaFoldDB" id="A0A5B0GZD2"/>
<dbReference type="InterPro" id="IPR006279">
    <property type="entry name" value="SoxD"/>
</dbReference>
<organism evidence="2 3">
    <name type="scientific">Paraburkholderia panacisoli</name>
    <dbReference type="NCBI Taxonomy" id="2603818"/>
    <lineage>
        <taxon>Bacteria</taxon>
        <taxon>Pseudomonadati</taxon>
        <taxon>Pseudomonadota</taxon>
        <taxon>Betaproteobacteria</taxon>
        <taxon>Burkholderiales</taxon>
        <taxon>Burkholderiaceae</taxon>
        <taxon>Paraburkholderia</taxon>
    </lineage>
</organism>
<evidence type="ECO:0000313" key="2">
    <source>
        <dbReference type="EMBL" id="KAA1008172.1"/>
    </source>
</evidence>
<dbReference type="Pfam" id="PF04267">
    <property type="entry name" value="SoxD"/>
    <property type="match status" value="1"/>
</dbReference>
<proteinExistence type="predicted"/>
<dbReference type="Proteomes" id="UP000325273">
    <property type="component" value="Unassembled WGS sequence"/>
</dbReference>
<accession>A0A5B0GZD2</accession>
<name>A0A5B0GZD2_9BURK</name>